<accession>A0A2P2PZI4</accession>
<reference evidence="1" key="1">
    <citation type="submission" date="2018-02" db="EMBL/GenBank/DDBJ databases">
        <title>Rhizophora mucronata_Transcriptome.</title>
        <authorList>
            <person name="Meera S.P."/>
            <person name="Sreeshan A."/>
            <person name="Augustine A."/>
        </authorList>
    </citation>
    <scope>NUCLEOTIDE SEQUENCE</scope>
    <source>
        <tissue evidence="1">Leaf</tissue>
    </source>
</reference>
<protein>
    <submittedName>
        <fullName evidence="1">Uncharacterized protein</fullName>
    </submittedName>
</protein>
<proteinExistence type="predicted"/>
<dbReference type="EMBL" id="GGEC01079621">
    <property type="protein sequence ID" value="MBX60105.1"/>
    <property type="molecule type" value="Transcribed_RNA"/>
</dbReference>
<dbReference type="AlphaFoldDB" id="A0A2P2PZI4"/>
<evidence type="ECO:0000313" key="1">
    <source>
        <dbReference type="EMBL" id="MBX60105.1"/>
    </source>
</evidence>
<name>A0A2P2PZI4_RHIMU</name>
<organism evidence="1">
    <name type="scientific">Rhizophora mucronata</name>
    <name type="common">Asiatic mangrove</name>
    <dbReference type="NCBI Taxonomy" id="61149"/>
    <lineage>
        <taxon>Eukaryota</taxon>
        <taxon>Viridiplantae</taxon>
        <taxon>Streptophyta</taxon>
        <taxon>Embryophyta</taxon>
        <taxon>Tracheophyta</taxon>
        <taxon>Spermatophyta</taxon>
        <taxon>Magnoliopsida</taxon>
        <taxon>eudicotyledons</taxon>
        <taxon>Gunneridae</taxon>
        <taxon>Pentapetalae</taxon>
        <taxon>rosids</taxon>
        <taxon>fabids</taxon>
        <taxon>Malpighiales</taxon>
        <taxon>Rhizophoraceae</taxon>
        <taxon>Rhizophora</taxon>
    </lineage>
</organism>
<sequence length="48" mass="5528">MLIAPASYAYSEFHFSLCYSCQLNIPTIYIWYLGKVTSLQMISLKSCK</sequence>